<accession>D8RVA3</accession>
<dbReference type="Gramene" id="EFJ23922">
    <property type="protein sequence ID" value="EFJ23922"/>
    <property type="gene ID" value="SELMODRAFT_449740"/>
</dbReference>
<dbReference type="InterPro" id="IPR005202">
    <property type="entry name" value="TF_GRAS"/>
</dbReference>
<dbReference type="EMBL" id="GL377591">
    <property type="protein sequence ID" value="EFJ23922.1"/>
    <property type="molecule type" value="Genomic_DNA"/>
</dbReference>
<dbReference type="Proteomes" id="UP000001514">
    <property type="component" value="Unassembled WGS sequence"/>
</dbReference>
<sequence>MGSLGAVVYGGGGSTRGECGGVAEELASTMFIESDLFLADPIADWQQQQQQQQSIFDCKDWGSINSQAQDHHLYIDPCCDFGDVFGGNGLQTTPISVLDYVHEQQQLHYHSSDFDSGFFERDQDDAMEIQELLAGFTQQGHGMIQLPKRAPGELEIERLAGELAGEIDSSSSSSAASPPGQMSSSSLPPLTPVSARAQVPQQGISLPVANPRLSSISQGSCFNPRTPPPHPRTPQLSPGSTTTSVCVQSEQRAFINPKLEELDYHHHRHHHPQEHHQEHQQLVIQPMKQEMVALGGGGVSRAGGGDYNSNHHHHLGQQQQQQQQQRHHSNNFPKFEPVDQQLRLVRMLLSCAGAVAIDNLDLARAILVQLRALVVPHGSPMQRLASYVTEALVARLSRNTRSSHFQGLIADHSLQQLSSATRSDMLEAFWVFYEYIPIGKFTHLTMNQILLEAADRERAIHVVDFQVWYGAQWPSFLQSLAMRPGGPPVVRMTAVGSSLRDLQEAGSKLLDCARSLGVPFEYCILRVELEDFHAGMVELRDGEAVLVNSLCQFHRFLKRDLDQFLQGLRSLRPRLVVMAENDADHNSPDFMHRFMACLHYYSAVFDAFDASLHMPGTLPGRKKLEELIAAQKLRNMIACEGSERVERHESMRAWNARMEGVGFRAVSMSHKAINQASLLLKLYYSDGYTLTNQEGFLILGWRGMPLNGVGAWI</sequence>
<keyword evidence="5" id="KW-1185">Reference proteome</keyword>
<organism evidence="5">
    <name type="scientific">Selaginella moellendorffii</name>
    <name type="common">Spikemoss</name>
    <dbReference type="NCBI Taxonomy" id="88036"/>
    <lineage>
        <taxon>Eukaryota</taxon>
        <taxon>Viridiplantae</taxon>
        <taxon>Streptophyta</taxon>
        <taxon>Embryophyta</taxon>
        <taxon>Tracheophyta</taxon>
        <taxon>Lycopodiopsida</taxon>
        <taxon>Selaginellales</taxon>
        <taxon>Selaginellaceae</taxon>
        <taxon>Selaginella</taxon>
    </lineage>
</organism>
<evidence type="ECO:0000256" key="2">
    <source>
        <dbReference type="ARBA" id="ARBA00023163"/>
    </source>
</evidence>
<feature type="region of interest" description="Disordered" evidence="3">
    <location>
        <begin position="295"/>
        <end position="334"/>
    </location>
</feature>
<evidence type="ECO:0000313" key="4">
    <source>
        <dbReference type="EMBL" id="EFJ23922.1"/>
    </source>
</evidence>
<evidence type="ECO:0000256" key="3">
    <source>
        <dbReference type="SAM" id="MobiDB-lite"/>
    </source>
</evidence>
<dbReference type="PANTHER" id="PTHR31636">
    <property type="entry name" value="OSJNBA0084A10.13 PROTEIN-RELATED"/>
    <property type="match status" value="1"/>
</dbReference>
<dbReference type="InParanoid" id="D8RVA3"/>
<dbReference type="GO" id="GO:0006355">
    <property type="term" value="P:regulation of DNA-templated transcription"/>
    <property type="evidence" value="ECO:0000318"/>
    <property type="project" value="GO_Central"/>
</dbReference>
<protein>
    <submittedName>
        <fullName evidence="4">GRAS family protein</fullName>
    </submittedName>
</protein>
<dbReference type="eggNOG" id="ENOG502SI7W">
    <property type="taxonomic scope" value="Eukaryota"/>
</dbReference>
<dbReference type="HOGENOM" id="CLU_387536_0_0_1"/>
<feature type="compositionally biased region" description="Gly residues" evidence="3">
    <location>
        <begin position="295"/>
        <end position="306"/>
    </location>
</feature>
<dbReference type="KEGG" id="smo:SELMODRAFT_449740"/>
<reference evidence="4 5" key="1">
    <citation type="journal article" date="2011" name="Science">
        <title>The Selaginella genome identifies genetic changes associated with the evolution of vascular plants.</title>
        <authorList>
            <person name="Banks J.A."/>
            <person name="Nishiyama T."/>
            <person name="Hasebe M."/>
            <person name="Bowman J.L."/>
            <person name="Gribskov M."/>
            <person name="dePamphilis C."/>
            <person name="Albert V.A."/>
            <person name="Aono N."/>
            <person name="Aoyama T."/>
            <person name="Ambrose B.A."/>
            <person name="Ashton N.W."/>
            <person name="Axtell M.J."/>
            <person name="Barker E."/>
            <person name="Barker M.S."/>
            <person name="Bennetzen J.L."/>
            <person name="Bonawitz N.D."/>
            <person name="Chapple C."/>
            <person name="Cheng C."/>
            <person name="Correa L.G."/>
            <person name="Dacre M."/>
            <person name="DeBarry J."/>
            <person name="Dreyer I."/>
            <person name="Elias M."/>
            <person name="Engstrom E.M."/>
            <person name="Estelle M."/>
            <person name="Feng L."/>
            <person name="Finet C."/>
            <person name="Floyd S.K."/>
            <person name="Frommer W.B."/>
            <person name="Fujita T."/>
            <person name="Gramzow L."/>
            <person name="Gutensohn M."/>
            <person name="Harholt J."/>
            <person name="Hattori M."/>
            <person name="Heyl A."/>
            <person name="Hirai T."/>
            <person name="Hiwatashi Y."/>
            <person name="Ishikawa M."/>
            <person name="Iwata M."/>
            <person name="Karol K.G."/>
            <person name="Koehler B."/>
            <person name="Kolukisaoglu U."/>
            <person name="Kubo M."/>
            <person name="Kurata T."/>
            <person name="Lalonde S."/>
            <person name="Li K."/>
            <person name="Li Y."/>
            <person name="Litt A."/>
            <person name="Lyons E."/>
            <person name="Manning G."/>
            <person name="Maruyama T."/>
            <person name="Michael T.P."/>
            <person name="Mikami K."/>
            <person name="Miyazaki S."/>
            <person name="Morinaga S."/>
            <person name="Murata T."/>
            <person name="Mueller-Roeber B."/>
            <person name="Nelson D.R."/>
            <person name="Obara M."/>
            <person name="Oguri Y."/>
            <person name="Olmstead R.G."/>
            <person name="Onodera N."/>
            <person name="Petersen B.L."/>
            <person name="Pils B."/>
            <person name="Prigge M."/>
            <person name="Rensing S.A."/>
            <person name="Riano-Pachon D.M."/>
            <person name="Roberts A.W."/>
            <person name="Sato Y."/>
            <person name="Scheller H.V."/>
            <person name="Schulz B."/>
            <person name="Schulz C."/>
            <person name="Shakirov E.V."/>
            <person name="Shibagaki N."/>
            <person name="Shinohara N."/>
            <person name="Shippen D.E."/>
            <person name="Soerensen I."/>
            <person name="Sotooka R."/>
            <person name="Sugimoto N."/>
            <person name="Sugita M."/>
            <person name="Sumikawa N."/>
            <person name="Tanurdzic M."/>
            <person name="Theissen G."/>
            <person name="Ulvskov P."/>
            <person name="Wakazuki S."/>
            <person name="Weng J.K."/>
            <person name="Willats W.W."/>
            <person name="Wipf D."/>
            <person name="Wolf P.G."/>
            <person name="Yang L."/>
            <person name="Zimmer A.D."/>
            <person name="Zhu Q."/>
            <person name="Mitros T."/>
            <person name="Hellsten U."/>
            <person name="Loque D."/>
            <person name="Otillar R."/>
            <person name="Salamov A."/>
            <person name="Schmutz J."/>
            <person name="Shapiro H."/>
            <person name="Lindquist E."/>
            <person name="Lucas S."/>
            <person name="Rokhsar D."/>
            <person name="Grigoriev I.V."/>
        </authorList>
    </citation>
    <scope>NUCLEOTIDE SEQUENCE [LARGE SCALE GENOMIC DNA]</scope>
</reference>
<dbReference type="Pfam" id="PF03514">
    <property type="entry name" value="GRAS"/>
    <property type="match status" value="1"/>
</dbReference>
<name>D8RVA3_SELML</name>
<dbReference type="AlphaFoldDB" id="D8RVA3"/>
<dbReference type="GO" id="GO:0003700">
    <property type="term" value="F:DNA-binding transcription factor activity"/>
    <property type="evidence" value="ECO:0000318"/>
    <property type="project" value="GO_Central"/>
</dbReference>
<dbReference type="PROSITE" id="PS50985">
    <property type="entry name" value="GRAS"/>
    <property type="match status" value="1"/>
</dbReference>
<keyword evidence="1" id="KW-0805">Transcription regulation</keyword>
<feature type="region of interest" description="Disordered" evidence="3">
    <location>
        <begin position="165"/>
        <end position="198"/>
    </location>
</feature>
<dbReference type="GO" id="GO:0043565">
    <property type="term" value="F:sequence-specific DNA binding"/>
    <property type="evidence" value="ECO:0000318"/>
    <property type="project" value="GO_Central"/>
</dbReference>
<dbReference type="OrthoDB" id="1936481at2759"/>
<evidence type="ECO:0000313" key="5">
    <source>
        <dbReference type="Proteomes" id="UP000001514"/>
    </source>
</evidence>
<keyword evidence="2" id="KW-0804">Transcription</keyword>
<gene>
    <name evidence="4" type="ORF">SELMODRAFT_449740</name>
</gene>
<feature type="compositionally biased region" description="Low complexity" evidence="3">
    <location>
        <begin position="169"/>
        <end position="188"/>
    </location>
</feature>
<dbReference type="GO" id="GO:0005634">
    <property type="term" value="C:nucleus"/>
    <property type="evidence" value="ECO:0000318"/>
    <property type="project" value="GO_Central"/>
</dbReference>
<proteinExistence type="predicted"/>
<evidence type="ECO:0000256" key="1">
    <source>
        <dbReference type="ARBA" id="ARBA00023015"/>
    </source>
</evidence>
<feature type="region of interest" description="Disordered" evidence="3">
    <location>
        <begin position="215"/>
        <end position="243"/>
    </location>
</feature>